<evidence type="ECO:0000256" key="1">
    <source>
        <dbReference type="SAM" id="Coils"/>
    </source>
</evidence>
<dbReference type="GO" id="GO:0016461">
    <property type="term" value="C:unconventional myosin complex"/>
    <property type="evidence" value="ECO:0007669"/>
    <property type="project" value="TreeGrafter"/>
</dbReference>
<dbReference type="PANTHER" id="PTHR45615:SF8">
    <property type="entry name" value="UNCONVENTIONAL MYOSIN-XVIIIB"/>
    <property type="match status" value="1"/>
</dbReference>
<dbReference type="GO" id="GO:0005737">
    <property type="term" value="C:cytoplasm"/>
    <property type="evidence" value="ECO:0007669"/>
    <property type="project" value="TreeGrafter"/>
</dbReference>
<dbReference type="GO" id="GO:0051015">
    <property type="term" value="F:actin filament binding"/>
    <property type="evidence" value="ECO:0007669"/>
    <property type="project" value="TreeGrafter"/>
</dbReference>
<keyword evidence="1" id="KW-0175">Coiled coil</keyword>
<dbReference type="GO" id="GO:0016460">
    <property type="term" value="C:myosin II complex"/>
    <property type="evidence" value="ECO:0007669"/>
    <property type="project" value="TreeGrafter"/>
</dbReference>
<comment type="caution">
    <text evidence="2">The sequence shown here is derived from an EMBL/GenBank/DDBJ whole genome shotgun (WGS) entry which is preliminary data.</text>
</comment>
<keyword evidence="3" id="KW-1185">Reference proteome</keyword>
<feature type="coiled-coil region" evidence="1">
    <location>
        <begin position="159"/>
        <end position="186"/>
    </location>
</feature>
<gene>
    <name evidence="2" type="ORF">EOD39_20211</name>
</gene>
<name>A0A444UW61_ACIRT</name>
<dbReference type="PANTHER" id="PTHR45615">
    <property type="entry name" value="MYOSIN HEAVY CHAIN, NON-MUSCLE"/>
    <property type="match status" value="1"/>
</dbReference>
<dbReference type="Proteomes" id="UP000289886">
    <property type="component" value="Unassembled WGS sequence"/>
</dbReference>
<dbReference type="GO" id="GO:0031032">
    <property type="term" value="P:actomyosin structure organization"/>
    <property type="evidence" value="ECO:0007669"/>
    <property type="project" value="TreeGrafter"/>
</dbReference>
<evidence type="ECO:0000313" key="3">
    <source>
        <dbReference type="Proteomes" id="UP000289886"/>
    </source>
</evidence>
<feature type="coiled-coil region" evidence="1">
    <location>
        <begin position="281"/>
        <end position="350"/>
    </location>
</feature>
<evidence type="ECO:0000313" key="2">
    <source>
        <dbReference type="EMBL" id="RXM92367.1"/>
    </source>
</evidence>
<dbReference type="EMBL" id="SCEB01006408">
    <property type="protein sequence ID" value="RXM92367.1"/>
    <property type="molecule type" value="Genomic_DNA"/>
</dbReference>
<dbReference type="GO" id="GO:0032982">
    <property type="term" value="C:myosin filament"/>
    <property type="evidence" value="ECO:0007669"/>
    <property type="project" value="TreeGrafter"/>
</dbReference>
<organism evidence="2 3">
    <name type="scientific">Acipenser ruthenus</name>
    <name type="common">Sterlet sturgeon</name>
    <dbReference type="NCBI Taxonomy" id="7906"/>
    <lineage>
        <taxon>Eukaryota</taxon>
        <taxon>Metazoa</taxon>
        <taxon>Chordata</taxon>
        <taxon>Craniata</taxon>
        <taxon>Vertebrata</taxon>
        <taxon>Euteleostomi</taxon>
        <taxon>Actinopterygii</taxon>
        <taxon>Chondrostei</taxon>
        <taxon>Acipenseriformes</taxon>
        <taxon>Acipenseridae</taxon>
        <taxon>Acipenser</taxon>
    </lineage>
</organism>
<dbReference type="AlphaFoldDB" id="A0A444UW61"/>
<proteinExistence type="predicted"/>
<accession>A0A444UW61</accession>
<feature type="coiled-coil region" evidence="1">
    <location>
        <begin position="225"/>
        <end position="252"/>
    </location>
</feature>
<sequence>MMRFLFPWLLFPPDRDSLSTVGSAVSVDPGEGIRSWLGVPRGPGSPYGSSMASSVARQSVSETMSTYSIRFDTELAQALGEASLERDIREKVSLENNSIRSEIFKLQRSIQVNSSTQGLQIGPDRIACDQAMCNIRMLDKGDGGVTSCTDLSTSLFAQSSSDISQIRELQAELEEAKKERQNLQEKPGPVLSPSGFSLPVLGSQLQASLSRVSFMEGSMVERSIVSRQEALIRDLENKLEFQSDQIRRFEVLVLRLRDNVVRMGEELEHAAETEAREKEHAQYYQQRLQEMRVEMEDLARSELESSRRRVELEMRLEELSAIRQTLQADLETSIKRIADLQAALEEESSDESDSER</sequence>
<reference evidence="2 3" key="1">
    <citation type="submission" date="2019-01" db="EMBL/GenBank/DDBJ databases">
        <title>Draft Genome and Complete Hox-Cluster Characterization of the Sterlet Sturgeon (Acipenser ruthenus).</title>
        <authorList>
            <person name="Wei Q."/>
        </authorList>
    </citation>
    <scope>NUCLEOTIDE SEQUENCE [LARGE SCALE GENOMIC DNA]</scope>
    <source>
        <strain evidence="2">WHYD16114868_AA</strain>
        <tissue evidence="2">Blood</tissue>
    </source>
</reference>
<protein>
    <submittedName>
        <fullName evidence="2">Unconventional myosin-XVIIIb</fullName>
    </submittedName>
</protein>